<dbReference type="AlphaFoldDB" id="A0A0D3DD82"/>
<protein>
    <recommendedName>
        <fullName evidence="5">Terpene synthase metal-binding domain-containing protein</fullName>
    </recommendedName>
</protein>
<evidence type="ECO:0000256" key="4">
    <source>
        <dbReference type="ARBA" id="ARBA00023239"/>
    </source>
</evidence>
<evidence type="ECO:0000256" key="2">
    <source>
        <dbReference type="ARBA" id="ARBA00022723"/>
    </source>
</evidence>
<dbReference type="STRING" id="109376.A0A0D3DD82"/>
<dbReference type="GO" id="GO:0016114">
    <property type="term" value="P:terpenoid biosynthetic process"/>
    <property type="evidence" value="ECO:0007669"/>
    <property type="project" value="InterPro"/>
</dbReference>
<evidence type="ECO:0000256" key="1">
    <source>
        <dbReference type="ARBA" id="ARBA00001936"/>
    </source>
</evidence>
<dbReference type="PANTHER" id="PTHR31225:SF93">
    <property type="entry name" value="ALPHA-HUMULENE_(-)-(E)-BETA-CARYOPHYLLENE SYNTHASE"/>
    <property type="match status" value="1"/>
</dbReference>
<name>A0A0D3DD82_BRAOL</name>
<evidence type="ECO:0000259" key="5">
    <source>
        <dbReference type="Pfam" id="PF03936"/>
    </source>
</evidence>
<evidence type="ECO:0000256" key="3">
    <source>
        <dbReference type="ARBA" id="ARBA00022842"/>
    </source>
</evidence>
<dbReference type="Gramene" id="Bo7g097330.1">
    <property type="protein sequence ID" value="Bo7g097330.1"/>
    <property type="gene ID" value="Bo7g097330"/>
</dbReference>
<keyword evidence="4" id="KW-0456">Lyase</keyword>
<sequence length="197" mass="23143">MIPESMKYVYRIMVDFYEKLEEEFENEGRSGCGFHLKKANQLKTMANGYMQEAKWLKEKYTATFDEYMENALVTSGYYSVSAMTFSRMGSVANLDAFEWLSSNPKIRVASEKIGRFTDDISTYEEQAVEGINIMLSDAWKDMNQELMRPHSCPFPLLMRIFNPCRVVDVFYRYQDCYTHPEFLKEHIVSLFIEDIPI</sequence>
<dbReference type="Proteomes" id="UP000032141">
    <property type="component" value="Chromosome C7"/>
</dbReference>
<dbReference type="InterPro" id="IPR005630">
    <property type="entry name" value="Terpene_synthase_metal-bd"/>
</dbReference>
<dbReference type="eggNOG" id="ENOG502QUCN">
    <property type="taxonomic scope" value="Eukaryota"/>
</dbReference>
<proteinExistence type="predicted"/>
<dbReference type="InterPro" id="IPR008949">
    <property type="entry name" value="Isoprenoid_synthase_dom_sf"/>
</dbReference>
<organism evidence="6 7">
    <name type="scientific">Brassica oleracea var. oleracea</name>
    <dbReference type="NCBI Taxonomy" id="109376"/>
    <lineage>
        <taxon>Eukaryota</taxon>
        <taxon>Viridiplantae</taxon>
        <taxon>Streptophyta</taxon>
        <taxon>Embryophyta</taxon>
        <taxon>Tracheophyta</taxon>
        <taxon>Spermatophyta</taxon>
        <taxon>Magnoliopsida</taxon>
        <taxon>eudicotyledons</taxon>
        <taxon>Gunneridae</taxon>
        <taxon>Pentapetalae</taxon>
        <taxon>rosids</taxon>
        <taxon>malvids</taxon>
        <taxon>Brassicales</taxon>
        <taxon>Brassicaceae</taxon>
        <taxon>Brassiceae</taxon>
        <taxon>Brassica</taxon>
    </lineage>
</organism>
<dbReference type="OMA" id="SFEWIST"/>
<evidence type="ECO:0000313" key="6">
    <source>
        <dbReference type="EnsemblPlants" id="Bo7g097330.1"/>
    </source>
</evidence>
<dbReference type="Pfam" id="PF03936">
    <property type="entry name" value="Terpene_synth_C"/>
    <property type="match status" value="1"/>
</dbReference>
<accession>A0A0D3DD82</accession>
<dbReference type="InterPro" id="IPR050148">
    <property type="entry name" value="Terpene_synthase-like"/>
</dbReference>
<evidence type="ECO:0000313" key="7">
    <source>
        <dbReference type="Proteomes" id="UP000032141"/>
    </source>
</evidence>
<dbReference type="PANTHER" id="PTHR31225">
    <property type="entry name" value="OS04G0344100 PROTEIN-RELATED"/>
    <property type="match status" value="1"/>
</dbReference>
<reference evidence="6 7" key="1">
    <citation type="journal article" date="2014" name="Genome Biol.">
        <title>Transcriptome and methylome profiling reveals relics of genome dominance in the mesopolyploid Brassica oleracea.</title>
        <authorList>
            <person name="Parkin I.A."/>
            <person name="Koh C."/>
            <person name="Tang H."/>
            <person name="Robinson S.J."/>
            <person name="Kagale S."/>
            <person name="Clarke W.E."/>
            <person name="Town C.D."/>
            <person name="Nixon J."/>
            <person name="Krishnakumar V."/>
            <person name="Bidwell S.L."/>
            <person name="Denoeud F."/>
            <person name="Belcram H."/>
            <person name="Links M.G."/>
            <person name="Just J."/>
            <person name="Clarke C."/>
            <person name="Bender T."/>
            <person name="Huebert T."/>
            <person name="Mason A.S."/>
            <person name="Pires J.C."/>
            <person name="Barker G."/>
            <person name="Moore J."/>
            <person name="Walley P.G."/>
            <person name="Manoli S."/>
            <person name="Batley J."/>
            <person name="Edwards D."/>
            <person name="Nelson M.N."/>
            <person name="Wang X."/>
            <person name="Paterson A.H."/>
            <person name="King G."/>
            <person name="Bancroft I."/>
            <person name="Chalhoub B."/>
            <person name="Sharpe A.G."/>
        </authorList>
    </citation>
    <scope>NUCLEOTIDE SEQUENCE</scope>
    <source>
        <strain evidence="6 7">cv. TO1000</strain>
    </source>
</reference>
<feature type="domain" description="Terpene synthase metal-binding" evidence="5">
    <location>
        <begin position="2"/>
        <end position="129"/>
    </location>
</feature>
<keyword evidence="7" id="KW-1185">Reference proteome</keyword>
<dbReference type="GO" id="GO:0010333">
    <property type="term" value="F:terpene synthase activity"/>
    <property type="evidence" value="ECO:0007669"/>
    <property type="project" value="InterPro"/>
</dbReference>
<keyword evidence="3" id="KW-0460">Magnesium</keyword>
<dbReference type="EnsemblPlants" id="Bo7g097330.1">
    <property type="protein sequence ID" value="Bo7g097330.1"/>
    <property type="gene ID" value="Bo7g097330"/>
</dbReference>
<reference evidence="6" key="2">
    <citation type="submission" date="2015-03" db="UniProtKB">
        <authorList>
            <consortium name="EnsemblPlants"/>
        </authorList>
    </citation>
    <scope>IDENTIFICATION</scope>
</reference>
<dbReference type="SUPFAM" id="SSF48576">
    <property type="entry name" value="Terpenoid synthases"/>
    <property type="match status" value="1"/>
</dbReference>
<keyword evidence="2" id="KW-0479">Metal-binding</keyword>
<dbReference type="GO" id="GO:0000287">
    <property type="term" value="F:magnesium ion binding"/>
    <property type="evidence" value="ECO:0007669"/>
    <property type="project" value="InterPro"/>
</dbReference>
<comment type="cofactor">
    <cofactor evidence="1">
        <name>Mn(2+)</name>
        <dbReference type="ChEBI" id="CHEBI:29035"/>
    </cofactor>
</comment>
<dbReference type="HOGENOM" id="CLU_003125_1_2_1"/>
<dbReference type="Gene3D" id="1.10.600.10">
    <property type="entry name" value="Farnesyl Diphosphate Synthase"/>
    <property type="match status" value="1"/>
</dbReference>